<organism evidence="1 2">
    <name type="scientific">Kalanchoe fedtschenkoi</name>
    <name type="common">Lavender scallops</name>
    <name type="synonym">South American air plant</name>
    <dbReference type="NCBI Taxonomy" id="63787"/>
    <lineage>
        <taxon>Eukaryota</taxon>
        <taxon>Viridiplantae</taxon>
        <taxon>Streptophyta</taxon>
        <taxon>Embryophyta</taxon>
        <taxon>Tracheophyta</taxon>
        <taxon>Spermatophyta</taxon>
        <taxon>Magnoliopsida</taxon>
        <taxon>eudicotyledons</taxon>
        <taxon>Gunneridae</taxon>
        <taxon>Pentapetalae</taxon>
        <taxon>Saxifragales</taxon>
        <taxon>Crassulaceae</taxon>
        <taxon>Kalanchoe</taxon>
    </lineage>
</organism>
<dbReference type="EnsemblPlants" id="Kaladp0036s0036.1.v1.1">
    <property type="protein sequence ID" value="Kaladp0036s0036.1.v1.1"/>
    <property type="gene ID" value="Kaladp0036s0036.v1.1"/>
</dbReference>
<name>A0A7N0ZUC1_KALFE</name>
<dbReference type="GO" id="GO:0008168">
    <property type="term" value="F:methyltransferase activity"/>
    <property type="evidence" value="ECO:0007669"/>
    <property type="project" value="InterPro"/>
</dbReference>
<dbReference type="PANTHER" id="PTHR11746">
    <property type="entry name" value="O-METHYLTRANSFERASE"/>
    <property type="match status" value="1"/>
</dbReference>
<proteinExistence type="predicted"/>
<keyword evidence="2" id="KW-1185">Reference proteome</keyword>
<dbReference type="SUPFAM" id="SSF46785">
    <property type="entry name" value="Winged helix' DNA-binding domain"/>
    <property type="match status" value="1"/>
</dbReference>
<evidence type="ECO:0000313" key="1">
    <source>
        <dbReference type="EnsemblPlants" id="Kaladp0036s0036.1.v1.1"/>
    </source>
</evidence>
<sequence length="170" mass="19258">MRATTSRERQQVIRVANTVALPTTFKLAIKFNVLKVFSCAASDAFLPSLIITEKIEVVGNLDVQVFLNHLLNLLASNSILKYFFEAGDDGTVEKKYRVSLICEFLTEDEDGGSEAPLLLLHHDEVFLKNWYHLNDVIMEQGCQIMVHMVKVFGAHGKTKEFWCSQLASFF</sequence>
<dbReference type="InterPro" id="IPR016461">
    <property type="entry name" value="COMT-like"/>
</dbReference>
<dbReference type="AlphaFoldDB" id="A0A7N0ZUC1"/>
<dbReference type="InterPro" id="IPR036388">
    <property type="entry name" value="WH-like_DNA-bd_sf"/>
</dbReference>
<dbReference type="Gramene" id="Kaladp0036s0036.1.v1.1">
    <property type="protein sequence ID" value="Kaladp0036s0036.1.v1.1"/>
    <property type="gene ID" value="Kaladp0036s0036.v1.1"/>
</dbReference>
<protein>
    <submittedName>
        <fullName evidence="1">Uncharacterized protein</fullName>
    </submittedName>
</protein>
<reference evidence="1" key="1">
    <citation type="submission" date="2021-01" db="UniProtKB">
        <authorList>
            <consortium name="EnsemblPlants"/>
        </authorList>
    </citation>
    <scope>IDENTIFICATION</scope>
</reference>
<accession>A0A7N0ZUC1</accession>
<dbReference type="Gene3D" id="1.10.10.10">
    <property type="entry name" value="Winged helix-like DNA-binding domain superfamily/Winged helix DNA-binding domain"/>
    <property type="match status" value="1"/>
</dbReference>
<dbReference type="Proteomes" id="UP000594263">
    <property type="component" value="Unplaced"/>
</dbReference>
<dbReference type="InterPro" id="IPR036390">
    <property type="entry name" value="WH_DNA-bd_sf"/>
</dbReference>
<evidence type="ECO:0000313" key="2">
    <source>
        <dbReference type="Proteomes" id="UP000594263"/>
    </source>
</evidence>